<dbReference type="Proteomes" id="UP001056539">
    <property type="component" value="Chromosome"/>
</dbReference>
<dbReference type="SUPFAM" id="SSF51445">
    <property type="entry name" value="(Trans)glycosidases"/>
    <property type="match status" value="1"/>
</dbReference>
<accession>A0AAX3BFK5</accession>
<dbReference type="Pfam" id="PF00128">
    <property type="entry name" value="Alpha-amylase"/>
    <property type="match status" value="1"/>
</dbReference>
<evidence type="ECO:0000256" key="2">
    <source>
        <dbReference type="ARBA" id="ARBA00022801"/>
    </source>
</evidence>
<dbReference type="InterPro" id="IPR044505">
    <property type="entry name" value="GlgX_Isoamylase_N_E_set"/>
</dbReference>
<dbReference type="Gene3D" id="3.20.20.80">
    <property type="entry name" value="Glycosidases"/>
    <property type="match status" value="1"/>
</dbReference>
<keyword evidence="7" id="KW-1185">Reference proteome</keyword>
<dbReference type="InterPro" id="IPR014756">
    <property type="entry name" value="Ig_E-set"/>
</dbReference>
<keyword evidence="4" id="KW-0326">Glycosidase</keyword>
<dbReference type="InterPro" id="IPR004193">
    <property type="entry name" value="Glyco_hydro_13_N"/>
</dbReference>
<dbReference type="Gene3D" id="2.60.40.1180">
    <property type="entry name" value="Golgi alpha-mannosidase II"/>
    <property type="match status" value="1"/>
</dbReference>
<dbReference type="NCBIfam" id="TIGR02100">
    <property type="entry name" value="glgX_debranch"/>
    <property type="match status" value="1"/>
</dbReference>
<proteinExistence type="inferred from homology"/>
<dbReference type="Gene3D" id="2.60.40.10">
    <property type="entry name" value="Immunoglobulins"/>
    <property type="match status" value="1"/>
</dbReference>
<dbReference type="AlphaFoldDB" id="A0AAX3BFK5"/>
<evidence type="ECO:0000313" key="7">
    <source>
        <dbReference type="Proteomes" id="UP001056539"/>
    </source>
</evidence>
<dbReference type="Pfam" id="PF02922">
    <property type="entry name" value="CBM_48"/>
    <property type="match status" value="1"/>
</dbReference>
<feature type="domain" description="Glycosyl hydrolase family 13 catalytic" evidence="5">
    <location>
        <begin position="179"/>
        <end position="589"/>
    </location>
</feature>
<gene>
    <name evidence="6" type="primary">glgX</name>
    <name evidence="6" type="ORF">KDW03_05170</name>
</gene>
<name>A0AAX3BFK5_9SPIR</name>
<evidence type="ECO:0000256" key="4">
    <source>
        <dbReference type="ARBA" id="ARBA00023295"/>
    </source>
</evidence>
<sequence length="718" mass="83117">MTLQENRGDLRIEVGSPYLLGATLTHAGCNFAIFSRHATRLYLLLFDDYRDREPHYVIELHPDKHRTGDIWHVFIHGITSGQCYGYVIDGPYWPEKKGHRFNRNKLLIDPYAKAITGYYQWDDPASYGYDIYSPFADLSFSPMTNFHTLAKCQVVSDTEFDWEGDKPLHIPLKETIIYELHVRGYTKHPTSGVKYPGTYLGLTEKIPYLKELGITTVELLPVHAFNPYENIHTNPKTGERLKNFWGYSTLGFLAPVNWYATEEDGLRAVREFKMMVKAFHKAGIEVILDVVYNHTAEGNELGPTVSFRGIDNSIYYMLENGRYYKNYSGCGNTLNCNHPVVKRMILDSLRYWVIDMHVDGFRFDLAAILGRDMAGNWIPDYSILGEISQDPILSRSKIIAEGWDASGLYAVGNFPSGWCEWNGRFRDDVRSFVRSDPGKVPEIAKRICGSYDIFFQTNRKPQHSINFITSHDGFTLADLVSYNEKHNEVNGENNQDGDNNNLSWNCGIEGETNDPQILHLRRKQMRNLMTLLMLSQGTPMILGGDEFGFSKKGNNNTYCQDNEYNWLDWSLLEKNRDFYNFCRFLIHFRKSYLPFKKEHFFVAGDEEKEGDIFWHGIELFDPDWEYFSRSLAFLIKGTRWDDPYTEISAPNLYVMLNAYWEGLNFHIPEPSAACHWEIMINTDGEPGFFDPPHRPILEEPVIHVPPRSIIVLIEKKMH</sequence>
<dbReference type="InterPro" id="IPR011837">
    <property type="entry name" value="Glycogen_debranch_GlgX"/>
</dbReference>
<dbReference type="GO" id="GO:0005980">
    <property type="term" value="P:glycogen catabolic process"/>
    <property type="evidence" value="ECO:0007669"/>
    <property type="project" value="InterPro"/>
</dbReference>
<dbReference type="EMBL" id="CP073355">
    <property type="protein sequence ID" value="URA11187.1"/>
    <property type="molecule type" value="Genomic_DNA"/>
</dbReference>
<organism evidence="6 7">
    <name type="scientific">Thermospira aquatica</name>
    <dbReference type="NCBI Taxonomy" id="2828656"/>
    <lineage>
        <taxon>Bacteria</taxon>
        <taxon>Pseudomonadati</taxon>
        <taxon>Spirochaetota</taxon>
        <taxon>Spirochaetia</taxon>
        <taxon>Brevinematales</taxon>
        <taxon>Thermospiraceae</taxon>
        <taxon>Thermospira</taxon>
    </lineage>
</organism>
<keyword evidence="3" id="KW-0809">Transit peptide</keyword>
<dbReference type="SUPFAM" id="SSF81296">
    <property type="entry name" value="E set domains"/>
    <property type="match status" value="1"/>
</dbReference>
<dbReference type="KEGG" id="taqu:KDW03_05170"/>
<dbReference type="SUPFAM" id="SSF51011">
    <property type="entry name" value="Glycosyl hydrolase domain"/>
    <property type="match status" value="1"/>
</dbReference>
<dbReference type="PANTHER" id="PTHR43002">
    <property type="entry name" value="GLYCOGEN DEBRANCHING ENZYME"/>
    <property type="match status" value="1"/>
</dbReference>
<dbReference type="GO" id="GO:0004135">
    <property type="term" value="F:amylo-alpha-1,6-glucosidase activity"/>
    <property type="evidence" value="ECO:0007669"/>
    <property type="project" value="InterPro"/>
</dbReference>
<evidence type="ECO:0000259" key="5">
    <source>
        <dbReference type="SMART" id="SM00642"/>
    </source>
</evidence>
<comment type="similarity">
    <text evidence="1">Belongs to the glycosyl hydrolase 13 family.</text>
</comment>
<dbReference type="InterPro" id="IPR013780">
    <property type="entry name" value="Glyco_hydro_b"/>
</dbReference>
<dbReference type="InterPro" id="IPR006047">
    <property type="entry name" value="GH13_cat_dom"/>
</dbReference>
<dbReference type="InterPro" id="IPR017853">
    <property type="entry name" value="GH"/>
</dbReference>
<dbReference type="RefSeq" id="WP_271436322.1">
    <property type="nucleotide sequence ID" value="NZ_CP073355.1"/>
</dbReference>
<dbReference type="CDD" id="cd02856">
    <property type="entry name" value="E_set_GDE_Isoamylase_N"/>
    <property type="match status" value="1"/>
</dbReference>
<dbReference type="CDD" id="cd11326">
    <property type="entry name" value="AmyAc_Glg_debranch"/>
    <property type="match status" value="1"/>
</dbReference>
<evidence type="ECO:0000313" key="6">
    <source>
        <dbReference type="EMBL" id="URA11187.1"/>
    </source>
</evidence>
<evidence type="ECO:0000256" key="1">
    <source>
        <dbReference type="ARBA" id="ARBA00008061"/>
    </source>
</evidence>
<reference evidence="6" key="1">
    <citation type="submission" date="2021-04" db="EMBL/GenBank/DDBJ databases">
        <authorList>
            <person name="Postec A."/>
        </authorList>
    </citation>
    <scope>NUCLEOTIDE SEQUENCE</scope>
    <source>
        <strain evidence="6">F1F22</strain>
    </source>
</reference>
<dbReference type="InterPro" id="IPR013783">
    <property type="entry name" value="Ig-like_fold"/>
</dbReference>
<reference evidence="6" key="2">
    <citation type="submission" date="2022-06" db="EMBL/GenBank/DDBJ databases">
        <title>Thermospira aquatica gen. nov., sp. nov.</title>
        <authorList>
            <person name="Ben Ali Gam Z."/>
            <person name="Labat M."/>
        </authorList>
    </citation>
    <scope>NUCLEOTIDE SEQUENCE</scope>
    <source>
        <strain evidence="6">F1F22</strain>
    </source>
</reference>
<evidence type="ECO:0000256" key="3">
    <source>
        <dbReference type="ARBA" id="ARBA00022946"/>
    </source>
</evidence>
<keyword evidence="2" id="KW-0378">Hydrolase</keyword>
<dbReference type="SMART" id="SM00642">
    <property type="entry name" value="Aamy"/>
    <property type="match status" value="1"/>
</dbReference>
<dbReference type="FunFam" id="3.20.20.80:FF:000054">
    <property type="entry name" value="Glycogen debranching enzyme"/>
    <property type="match status" value="1"/>
</dbReference>
<protein>
    <submittedName>
        <fullName evidence="6">Glycogen debranching protein GlgX</fullName>
    </submittedName>
</protein>